<comment type="similarity">
    <text evidence="2">Belongs to the UPF0126 family.</text>
</comment>
<evidence type="ECO:0000256" key="6">
    <source>
        <dbReference type="ARBA" id="ARBA00023136"/>
    </source>
</evidence>
<organism evidence="9 10">
    <name type="scientific">Mangrovibacterium marinum</name>
    <dbReference type="NCBI Taxonomy" id="1639118"/>
    <lineage>
        <taxon>Bacteria</taxon>
        <taxon>Pseudomonadati</taxon>
        <taxon>Bacteroidota</taxon>
        <taxon>Bacteroidia</taxon>
        <taxon>Marinilabiliales</taxon>
        <taxon>Prolixibacteraceae</taxon>
        <taxon>Mangrovibacterium</taxon>
    </lineage>
</organism>
<gene>
    <name evidence="9" type="ORF">C8N47_103203</name>
</gene>
<comment type="caution">
    <text evidence="9">The sequence shown here is derived from an EMBL/GenBank/DDBJ whole genome shotgun (WGS) entry which is preliminary data.</text>
</comment>
<evidence type="ECO:0000256" key="3">
    <source>
        <dbReference type="ARBA" id="ARBA00022475"/>
    </source>
</evidence>
<evidence type="ECO:0000313" key="9">
    <source>
        <dbReference type="EMBL" id="PTN09906.1"/>
    </source>
</evidence>
<dbReference type="RefSeq" id="WP_107821287.1">
    <property type="nucleotide sequence ID" value="NZ_OY782574.1"/>
</dbReference>
<reference evidence="9 10" key="1">
    <citation type="submission" date="2018-04" db="EMBL/GenBank/DDBJ databases">
        <title>Genomic Encyclopedia of Archaeal and Bacterial Type Strains, Phase II (KMG-II): from individual species to whole genera.</title>
        <authorList>
            <person name="Goeker M."/>
        </authorList>
    </citation>
    <scope>NUCLEOTIDE SEQUENCE [LARGE SCALE GENOMIC DNA]</scope>
    <source>
        <strain evidence="9 10">DSM 28823</strain>
    </source>
</reference>
<accession>A0A2T5C4Y7</accession>
<keyword evidence="4 7" id="KW-0812">Transmembrane</keyword>
<name>A0A2T5C4Y7_9BACT</name>
<feature type="transmembrane region" description="Helical" evidence="7">
    <location>
        <begin position="90"/>
        <end position="110"/>
    </location>
</feature>
<dbReference type="Proteomes" id="UP000243525">
    <property type="component" value="Unassembled WGS sequence"/>
</dbReference>
<dbReference type="PANTHER" id="PTHR30506">
    <property type="entry name" value="INNER MEMBRANE PROTEIN"/>
    <property type="match status" value="1"/>
</dbReference>
<feature type="transmembrane region" description="Helical" evidence="7">
    <location>
        <begin position="28"/>
        <end position="45"/>
    </location>
</feature>
<proteinExistence type="inferred from homology"/>
<dbReference type="GO" id="GO:0005886">
    <property type="term" value="C:plasma membrane"/>
    <property type="evidence" value="ECO:0007669"/>
    <property type="project" value="UniProtKB-SubCell"/>
</dbReference>
<keyword evidence="6 7" id="KW-0472">Membrane</keyword>
<feature type="transmembrane region" description="Helical" evidence="7">
    <location>
        <begin position="149"/>
        <end position="170"/>
    </location>
</feature>
<dbReference type="PANTHER" id="PTHR30506:SF3">
    <property type="entry name" value="UPF0126 INNER MEMBRANE PROTEIN YADS-RELATED"/>
    <property type="match status" value="1"/>
</dbReference>
<feature type="transmembrane region" description="Helical" evidence="7">
    <location>
        <begin position="6"/>
        <end position="23"/>
    </location>
</feature>
<evidence type="ECO:0000313" key="10">
    <source>
        <dbReference type="Proteomes" id="UP000243525"/>
    </source>
</evidence>
<evidence type="ECO:0000256" key="1">
    <source>
        <dbReference type="ARBA" id="ARBA00004651"/>
    </source>
</evidence>
<dbReference type="InterPro" id="IPR005115">
    <property type="entry name" value="Gly_transporter"/>
</dbReference>
<dbReference type="EMBL" id="QAAD01000003">
    <property type="protein sequence ID" value="PTN09906.1"/>
    <property type="molecule type" value="Genomic_DNA"/>
</dbReference>
<feature type="domain" description="Glycine transporter" evidence="8">
    <location>
        <begin position="6"/>
        <end position="79"/>
    </location>
</feature>
<keyword evidence="5 7" id="KW-1133">Transmembrane helix</keyword>
<comment type="subcellular location">
    <subcellularLocation>
        <location evidence="1">Cell membrane</location>
        <topology evidence="1">Multi-pass membrane protein</topology>
    </subcellularLocation>
</comment>
<feature type="transmembrane region" description="Helical" evidence="7">
    <location>
        <begin position="65"/>
        <end position="83"/>
    </location>
</feature>
<dbReference type="OrthoDB" id="9791874at2"/>
<keyword evidence="10" id="KW-1185">Reference proteome</keyword>
<evidence type="ECO:0000256" key="5">
    <source>
        <dbReference type="ARBA" id="ARBA00022989"/>
    </source>
</evidence>
<evidence type="ECO:0000256" key="4">
    <source>
        <dbReference type="ARBA" id="ARBA00022692"/>
    </source>
</evidence>
<evidence type="ECO:0000259" key="8">
    <source>
        <dbReference type="Pfam" id="PF03458"/>
    </source>
</evidence>
<feature type="transmembrane region" description="Helical" evidence="7">
    <location>
        <begin position="116"/>
        <end position="137"/>
    </location>
</feature>
<dbReference type="Pfam" id="PF03458">
    <property type="entry name" value="Gly_transporter"/>
    <property type="match status" value="2"/>
</dbReference>
<evidence type="ECO:0000256" key="2">
    <source>
        <dbReference type="ARBA" id="ARBA00008193"/>
    </source>
</evidence>
<evidence type="ECO:0000256" key="7">
    <source>
        <dbReference type="SAM" id="Phobius"/>
    </source>
</evidence>
<sequence>MNLLLLFDYIGTFVFAISGTLTAANKRLDFFGATMIGFVTAVGGGSLRDMMLGDTPVAWMRDLNYFWLIIAGVLVTIAFGKVVMTLKKTLFLFDTIGIAVFTIIGLKKALMMGINIPLAVMMGLASAVVGGVIRDTLCNELPLIFHREIYATACIAGALVYLLLNFLGMNEHACEIATVGSIITIRLIAVRFDIALPKIELKE</sequence>
<protein>
    <submittedName>
        <fullName evidence="9">Putative membrane protein YeiH</fullName>
    </submittedName>
</protein>
<dbReference type="AlphaFoldDB" id="A0A2T5C4Y7"/>
<feature type="domain" description="Glycine transporter" evidence="8">
    <location>
        <begin position="92"/>
        <end position="164"/>
    </location>
</feature>
<keyword evidence="3" id="KW-1003">Cell membrane</keyword>